<feature type="region of interest" description="Disordered" evidence="1">
    <location>
        <begin position="201"/>
        <end position="247"/>
    </location>
</feature>
<reference evidence="2 3" key="1">
    <citation type="journal article" date="2018" name="Biotechnol. Biofuels">
        <title>Integrative visual omics of the white-rot fungus Polyporus brumalis exposes the biotechnological potential of its oxidative enzymes for delignifying raw plant biomass.</title>
        <authorList>
            <person name="Miyauchi S."/>
            <person name="Rancon A."/>
            <person name="Drula E."/>
            <person name="Hage H."/>
            <person name="Chaduli D."/>
            <person name="Favel A."/>
            <person name="Grisel S."/>
            <person name="Henrissat B."/>
            <person name="Herpoel-Gimbert I."/>
            <person name="Ruiz-Duenas F.J."/>
            <person name="Chevret D."/>
            <person name="Hainaut M."/>
            <person name="Lin J."/>
            <person name="Wang M."/>
            <person name="Pangilinan J."/>
            <person name="Lipzen A."/>
            <person name="Lesage-Meessen L."/>
            <person name="Navarro D."/>
            <person name="Riley R."/>
            <person name="Grigoriev I.V."/>
            <person name="Zhou S."/>
            <person name="Raouche S."/>
            <person name="Rosso M.N."/>
        </authorList>
    </citation>
    <scope>NUCLEOTIDE SEQUENCE [LARGE SCALE GENOMIC DNA]</scope>
    <source>
        <strain evidence="2 3">BRFM 1820</strain>
    </source>
</reference>
<dbReference type="Gene3D" id="3.30.710.10">
    <property type="entry name" value="Potassium Channel Kv1.1, Chain A"/>
    <property type="match status" value="1"/>
</dbReference>
<dbReference type="InterPro" id="IPR011333">
    <property type="entry name" value="SKP1/BTB/POZ_sf"/>
</dbReference>
<proteinExistence type="predicted"/>
<gene>
    <name evidence="2" type="ORF">OH76DRAFT_123004</name>
</gene>
<evidence type="ECO:0000256" key="1">
    <source>
        <dbReference type="SAM" id="MobiDB-lite"/>
    </source>
</evidence>
<evidence type="ECO:0000313" key="2">
    <source>
        <dbReference type="EMBL" id="RDX52740.1"/>
    </source>
</evidence>
<evidence type="ECO:0000313" key="3">
    <source>
        <dbReference type="Proteomes" id="UP000256964"/>
    </source>
</evidence>
<sequence length="517" mass="56802">MPGTHASVFSIYRSTIQEGRRFGFRFPFWGMENELDLQPAYIKDYSVAAARRKSKVLSHAYKKLVSSQLLAQVHTMSGRPLPKPAWPLVHHLPHDLCQSRLQHCLTSVERALKTSLSPPEIRDVHLYAFSRRVLYSDGAIRIDCPQPILAIGSILKETEHFSKLLTSGFSETNPEAPNAIRQYAHESEYDYETDSDLDEFEEADSMPSPVSGSSSSNSSRSKGKGKSKDDGEMGEEDKGHVQSQGVDHTKAHQILIPSIAHRTLKACVFYLYTGKTNFLPLTSEGASQRAFALLTTSESAAPACSPKSMFRLAESYGMSDLQDLAYDGIVSRLKPENIVEEAFSSFFARYDRLREHAVSYLSQHYSDRAVQNDLSEIIQRIVAGNMPHAGGVLQSLLGLRVSVAAPIPFKRPTTNASSIFSAVTLSHPAPAKPDLISASSPTVLEGSAIDLAESPHLRDARPCTPRQPEPSPAVSVAWGGRTFAAEAATVNIYAATPTQEDIEADYGLKNRKKKGKK</sequence>
<dbReference type="STRING" id="139420.A0A371DJN2"/>
<organism evidence="2 3">
    <name type="scientific">Lentinus brumalis</name>
    <dbReference type="NCBI Taxonomy" id="2498619"/>
    <lineage>
        <taxon>Eukaryota</taxon>
        <taxon>Fungi</taxon>
        <taxon>Dikarya</taxon>
        <taxon>Basidiomycota</taxon>
        <taxon>Agaricomycotina</taxon>
        <taxon>Agaricomycetes</taxon>
        <taxon>Polyporales</taxon>
        <taxon>Polyporaceae</taxon>
        <taxon>Lentinus</taxon>
    </lineage>
</organism>
<dbReference type="EMBL" id="KZ857389">
    <property type="protein sequence ID" value="RDX52740.1"/>
    <property type="molecule type" value="Genomic_DNA"/>
</dbReference>
<accession>A0A371DJN2</accession>
<dbReference type="Proteomes" id="UP000256964">
    <property type="component" value="Unassembled WGS sequence"/>
</dbReference>
<feature type="compositionally biased region" description="Low complexity" evidence="1">
    <location>
        <begin position="211"/>
        <end position="220"/>
    </location>
</feature>
<feature type="compositionally biased region" description="Basic and acidic residues" evidence="1">
    <location>
        <begin position="226"/>
        <end position="240"/>
    </location>
</feature>
<dbReference type="OrthoDB" id="6359816at2759"/>
<protein>
    <recommendedName>
        <fullName evidence="4">BTB domain-containing protein</fullName>
    </recommendedName>
</protein>
<name>A0A371DJN2_9APHY</name>
<evidence type="ECO:0008006" key="4">
    <source>
        <dbReference type="Google" id="ProtNLM"/>
    </source>
</evidence>
<keyword evidence="3" id="KW-1185">Reference proteome</keyword>
<dbReference type="AlphaFoldDB" id="A0A371DJN2"/>